<feature type="transmembrane region" description="Helical" evidence="6">
    <location>
        <begin position="125"/>
        <end position="143"/>
    </location>
</feature>
<dbReference type="PRINTS" id="PR00698">
    <property type="entry name" value="TMPROTEINSRG"/>
</dbReference>
<dbReference type="Proteomes" id="UP000008281">
    <property type="component" value="Unassembled WGS sequence"/>
</dbReference>
<gene>
    <name evidence="7" type="ORF">CRE_04325</name>
</gene>
<dbReference type="CTD" id="9799708"/>
<keyword evidence="8" id="KW-1185">Reference proteome</keyword>
<dbReference type="AlphaFoldDB" id="E3NGR0"/>
<dbReference type="RefSeq" id="XP_003092395.2">
    <property type="nucleotide sequence ID" value="XM_003092347.2"/>
</dbReference>
<accession>E3NGR0</accession>
<dbReference type="PANTHER" id="PTHR31552:SF13">
    <property type="entry name" value="SERPENTINE RECEPTOR CLASS GAMMA"/>
    <property type="match status" value="1"/>
</dbReference>
<dbReference type="STRING" id="31234.E3NGR0"/>
<dbReference type="GO" id="GO:0016020">
    <property type="term" value="C:membrane"/>
    <property type="evidence" value="ECO:0007669"/>
    <property type="project" value="UniProtKB-SubCell"/>
</dbReference>
<dbReference type="GeneID" id="9799708"/>
<dbReference type="InParanoid" id="E3NGR0"/>
<sequence>MLSALLTFVISAIYSVPSILLYLFTIYIIFRYRKSFDSSFFTLYLYDGAMNLFTYIVGFYMMRLNSITCDTCAFAFLYRNMHNYFPMNFLTSMSYHMAYVQYSTTALISFNRLSVLWNYKTAEPIWKKYTWLIMLIVFALPFLDTHRCFYYRTEIVYDEESESYGLKTPMPINDNFFFLIPAMIFITILSIGTNITSLMTVRTIGTQKRSKVEFNFVIIMSITCFVQFLGCALSVARVALSTHPLAATLAGILPFISDGLTLVQPWLLVGFSHAIRAKIRQMFGWQDTNVLVVRSMTS</sequence>
<feature type="transmembrane region" description="Helical" evidence="6">
    <location>
        <begin position="41"/>
        <end position="61"/>
    </location>
</feature>
<dbReference type="EMBL" id="DS268658">
    <property type="protein sequence ID" value="EFO97196.1"/>
    <property type="molecule type" value="Genomic_DNA"/>
</dbReference>
<reference evidence="7" key="1">
    <citation type="submission" date="2007-07" db="EMBL/GenBank/DDBJ databases">
        <title>PCAP assembly of the Caenorhabditis remanei genome.</title>
        <authorList>
            <consortium name="The Caenorhabditis remanei Sequencing Consortium"/>
            <person name="Wilson R.K."/>
        </authorList>
    </citation>
    <scope>NUCLEOTIDE SEQUENCE [LARGE SCALE GENOMIC DNA]</scope>
    <source>
        <strain evidence="7">PB4641</strain>
    </source>
</reference>
<evidence type="ECO:0000256" key="3">
    <source>
        <dbReference type="ARBA" id="ARBA00022692"/>
    </source>
</evidence>
<dbReference type="OrthoDB" id="5782717at2759"/>
<dbReference type="GO" id="GO:0004888">
    <property type="term" value="F:transmembrane signaling receptor activity"/>
    <property type="evidence" value="ECO:0007669"/>
    <property type="project" value="InterPro"/>
</dbReference>
<comment type="subcellular location">
    <subcellularLocation>
        <location evidence="1">Membrane</location>
        <topology evidence="1">Multi-pass membrane protein</topology>
    </subcellularLocation>
</comment>
<dbReference type="KEGG" id="crq:GCK72_016644"/>
<proteinExistence type="inferred from homology"/>
<evidence type="ECO:0000256" key="4">
    <source>
        <dbReference type="ARBA" id="ARBA00022989"/>
    </source>
</evidence>
<dbReference type="Pfam" id="PF02118">
    <property type="entry name" value="Srg"/>
    <property type="match status" value="1"/>
</dbReference>
<name>E3NGR0_CAERE</name>
<dbReference type="HOGENOM" id="CLU_069704_1_1_1"/>
<dbReference type="FunCoup" id="E3NGR0">
    <property type="interactions" value="8"/>
</dbReference>
<dbReference type="PANTHER" id="PTHR31552">
    <property type="entry name" value="SERPENTINE RECEPTOR CLASS GAMMA"/>
    <property type="match status" value="1"/>
</dbReference>
<feature type="transmembrane region" description="Helical" evidence="6">
    <location>
        <begin position="246"/>
        <end position="271"/>
    </location>
</feature>
<feature type="transmembrane region" description="Helical" evidence="6">
    <location>
        <begin position="176"/>
        <end position="195"/>
    </location>
</feature>
<feature type="transmembrane region" description="Helical" evidence="6">
    <location>
        <begin position="216"/>
        <end position="240"/>
    </location>
</feature>
<dbReference type="GO" id="GO:0007606">
    <property type="term" value="P:sensory perception of chemical stimulus"/>
    <property type="evidence" value="ECO:0007669"/>
    <property type="project" value="UniProtKB-UniRule"/>
</dbReference>
<evidence type="ECO:0000256" key="5">
    <source>
        <dbReference type="ARBA" id="ARBA00023136"/>
    </source>
</evidence>
<dbReference type="OMA" id="AMSYHMA"/>
<evidence type="ECO:0000256" key="2">
    <source>
        <dbReference type="ARBA" id="ARBA00005692"/>
    </source>
</evidence>
<feature type="transmembrane region" description="Helical" evidence="6">
    <location>
        <begin position="93"/>
        <end position="113"/>
    </location>
</feature>
<dbReference type="eggNOG" id="ENOG502TFQS">
    <property type="taxonomic scope" value="Eukaryota"/>
</dbReference>
<protein>
    <recommendedName>
        <fullName evidence="6">Serpentine receptor class gamma</fullName>
    </recommendedName>
</protein>
<evidence type="ECO:0000256" key="1">
    <source>
        <dbReference type="ARBA" id="ARBA00004141"/>
    </source>
</evidence>
<evidence type="ECO:0000256" key="6">
    <source>
        <dbReference type="RuleBase" id="RU280813"/>
    </source>
</evidence>
<evidence type="ECO:0000313" key="7">
    <source>
        <dbReference type="EMBL" id="EFO97196.1"/>
    </source>
</evidence>
<feature type="transmembrane region" description="Helical" evidence="6">
    <location>
        <begin position="6"/>
        <end position="29"/>
    </location>
</feature>
<keyword evidence="4 6" id="KW-1133">Transmembrane helix</keyword>
<comment type="similarity">
    <text evidence="2 6">Belongs to the nematode receptor-like protein srg family.</text>
</comment>
<keyword evidence="5 6" id="KW-0472">Membrane</keyword>
<organism evidence="8">
    <name type="scientific">Caenorhabditis remanei</name>
    <name type="common">Caenorhabditis vulgaris</name>
    <dbReference type="NCBI Taxonomy" id="31234"/>
    <lineage>
        <taxon>Eukaryota</taxon>
        <taxon>Metazoa</taxon>
        <taxon>Ecdysozoa</taxon>
        <taxon>Nematoda</taxon>
        <taxon>Chromadorea</taxon>
        <taxon>Rhabditida</taxon>
        <taxon>Rhabditina</taxon>
        <taxon>Rhabditomorpha</taxon>
        <taxon>Rhabditoidea</taxon>
        <taxon>Rhabditidae</taxon>
        <taxon>Peloderinae</taxon>
        <taxon>Caenorhabditis</taxon>
    </lineage>
</organism>
<keyword evidence="3 6" id="KW-0812">Transmembrane</keyword>
<dbReference type="InterPro" id="IPR000609">
    <property type="entry name" value="7TM_GPCR_serpentine_rcpt_Srg"/>
</dbReference>
<evidence type="ECO:0000313" key="8">
    <source>
        <dbReference type="Proteomes" id="UP000008281"/>
    </source>
</evidence>